<name>A0A5E7PKH3_PSEFL</name>
<dbReference type="AlphaFoldDB" id="A0A5E7PKH3"/>
<gene>
    <name evidence="1" type="ORF">PS673_05524</name>
</gene>
<evidence type="ECO:0000313" key="2">
    <source>
        <dbReference type="Proteomes" id="UP000344274"/>
    </source>
</evidence>
<sequence length="41" mass="4459">MDVNDNARCLSARVVLAFFASRLAPTGNQGYFEGSESKKAH</sequence>
<reference evidence="1 2" key="1">
    <citation type="submission" date="2019-09" db="EMBL/GenBank/DDBJ databases">
        <authorList>
            <person name="Chandra G."/>
            <person name="Truman W A."/>
        </authorList>
    </citation>
    <scope>NUCLEOTIDE SEQUENCE [LARGE SCALE GENOMIC DNA]</scope>
    <source>
        <strain evidence="1">PS673</strain>
    </source>
</reference>
<protein>
    <submittedName>
        <fullName evidence="1">Uncharacterized protein</fullName>
    </submittedName>
</protein>
<organism evidence="1 2">
    <name type="scientific">Pseudomonas fluorescens</name>
    <dbReference type="NCBI Taxonomy" id="294"/>
    <lineage>
        <taxon>Bacteria</taxon>
        <taxon>Pseudomonadati</taxon>
        <taxon>Pseudomonadota</taxon>
        <taxon>Gammaproteobacteria</taxon>
        <taxon>Pseudomonadales</taxon>
        <taxon>Pseudomonadaceae</taxon>
        <taxon>Pseudomonas</taxon>
    </lineage>
</organism>
<accession>A0A5E7PKH3</accession>
<dbReference type="EMBL" id="CABVHB010000083">
    <property type="protein sequence ID" value="VVN43171.1"/>
    <property type="molecule type" value="Genomic_DNA"/>
</dbReference>
<evidence type="ECO:0000313" key="1">
    <source>
        <dbReference type="EMBL" id="VVN43171.1"/>
    </source>
</evidence>
<proteinExistence type="predicted"/>
<dbReference type="Proteomes" id="UP000344274">
    <property type="component" value="Unassembled WGS sequence"/>
</dbReference>